<dbReference type="EMBL" id="JAGKHQ010000008">
    <property type="protein sequence ID" value="KAG7509740.1"/>
    <property type="molecule type" value="Genomic_DNA"/>
</dbReference>
<protein>
    <submittedName>
        <fullName evidence="2">Uncharacterized protein</fullName>
    </submittedName>
</protein>
<gene>
    <name evidence="2" type="ORF">JOB18_003437</name>
</gene>
<accession>A0AAV6RWK7</accession>
<feature type="compositionally biased region" description="Basic and acidic residues" evidence="1">
    <location>
        <begin position="99"/>
        <end position="110"/>
    </location>
</feature>
<feature type="compositionally biased region" description="Polar residues" evidence="1">
    <location>
        <begin position="88"/>
        <end position="98"/>
    </location>
</feature>
<comment type="caution">
    <text evidence="2">The sequence shown here is derived from an EMBL/GenBank/DDBJ whole genome shotgun (WGS) entry which is preliminary data.</text>
</comment>
<proteinExistence type="predicted"/>
<sequence>MSAFVIETDRVCSRGWRQALLCGSLLFYYNFPSACLLQIQWRHLGNHVSKISHNAAAGLVMKTHMWDVTEEGRDVLKRVSFHKDSGGRISNTENMNDMKSSRDHEWKRLS</sequence>
<keyword evidence="3" id="KW-1185">Reference proteome</keyword>
<evidence type="ECO:0000313" key="2">
    <source>
        <dbReference type="EMBL" id="KAG7509740.1"/>
    </source>
</evidence>
<organism evidence="2 3">
    <name type="scientific">Solea senegalensis</name>
    <name type="common">Senegalese sole</name>
    <dbReference type="NCBI Taxonomy" id="28829"/>
    <lineage>
        <taxon>Eukaryota</taxon>
        <taxon>Metazoa</taxon>
        <taxon>Chordata</taxon>
        <taxon>Craniata</taxon>
        <taxon>Vertebrata</taxon>
        <taxon>Euteleostomi</taxon>
        <taxon>Actinopterygii</taxon>
        <taxon>Neopterygii</taxon>
        <taxon>Teleostei</taxon>
        <taxon>Neoteleostei</taxon>
        <taxon>Acanthomorphata</taxon>
        <taxon>Carangaria</taxon>
        <taxon>Pleuronectiformes</taxon>
        <taxon>Pleuronectoidei</taxon>
        <taxon>Soleidae</taxon>
        <taxon>Solea</taxon>
    </lineage>
</organism>
<evidence type="ECO:0000256" key="1">
    <source>
        <dbReference type="SAM" id="MobiDB-lite"/>
    </source>
</evidence>
<reference evidence="2 3" key="1">
    <citation type="journal article" date="2021" name="Sci. Rep.">
        <title>Chromosome anchoring in Senegalese sole (Solea senegalensis) reveals sex-associated markers and genome rearrangements in flatfish.</title>
        <authorList>
            <person name="Guerrero-Cozar I."/>
            <person name="Gomez-Garrido J."/>
            <person name="Berbel C."/>
            <person name="Martinez-Blanch J.F."/>
            <person name="Alioto T."/>
            <person name="Claros M.G."/>
            <person name="Gagnaire P.A."/>
            <person name="Manchado M."/>
        </authorList>
    </citation>
    <scope>NUCLEOTIDE SEQUENCE [LARGE SCALE GENOMIC DNA]</scope>
    <source>
        <strain evidence="2">Sse05_10M</strain>
    </source>
</reference>
<evidence type="ECO:0000313" key="3">
    <source>
        <dbReference type="Proteomes" id="UP000693946"/>
    </source>
</evidence>
<name>A0AAV6RWK7_SOLSE</name>
<dbReference type="Proteomes" id="UP000693946">
    <property type="component" value="Linkage Group LG16"/>
</dbReference>
<feature type="region of interest" description="Disordered" evidence="1">
    <location>
        <begin position="87"/>
        <end position="110"/>
    </location>
</feature>
<dbReference type="AlphaFoldDB" id="A0AAV6RWK7"/>